<dbReference type="PROSITE" id="PS50035">
    <property type="entry name" value="PLD"/>
    <property type="match status" value="2"/>
</dbReference>
<keyword evidence="1" id="KW-0732">Signal</keyword>
<feature type="domain" description="PLD phosphodiesterase" evidence="2">
    <location>
        <begin position="187"/>
        <end position="214"/>
    </location>
</feature>
<dbReference type="AlphaFoldDB" id="A0A4V2F2N8"/>
<dbReference type="Pfam" id="PF13091">
    <property type="entry name" value="PLDc_2"/>
    <property type="match status" value="2"/>
</dbReference>
<dbReference type="GO" id="GO:0032049">
    <property type="term" value="P:cardiolipin biosynthetic process"/>
    <property type="evidence" value="ECO:0007669"/>
    <property type="project" value="UniProtKB-ARBA"/>
</dbReference>
<evidence type="ECO:0000313" key="4">
    <source>
        <dbReference type="Proteomes" id="UP000292445"/>
    </source>
</evidence>
<comment type="caution">
    <text evidence="3">The sequence shown here is derived from an EMBL/GenBank/DDBJ whole genome shotgun (WGS) entry which is preliminary data.</text>
</comment>
<dbReference type="SUPFAM" id="SSF56024">
    <property type="entry name" value="Phospholipase D/nuclease"/>
    <property type="match status" value="2"/>
</dbReference>
<proteinExistence type="predicted"/>
<dbReference type="PANTHER" id="PTHR21248">
    <property type="entry name" value="CARDIOLIPIN SYNTHASE"/>
    <property type="match status" value="1"/>
</dbReference>
<dbReference type="Gene3D" id="3.30.870.10">
    <property type="entry name" value="Endonuclease Chain A"/>
    <property type="match status" value="2"/>
</dbReference>
<reference evidence="3 4" key="1">
    <citation type="submission" date="2019-02" db="EMBL/GenBank/DDBJ databases">
        <title>Genomic Encyclopedia of Type Strains, Phase IV (KMG-IV): sequencing the most valuable type-strain genomes for metagenomic binning, comparative biology and taxonomic classification.</title>
        <authorList>
            <person name="Goeker M."/>
        </authorList>
    </citation>
    <scope>NUCLEOTIDE SEQUENCE [LARGE SCALE GENOMIC DNA]</scope>
    <source>
        <strain evidence="3 4">K24</strain>
    </source>
</reference>
<dbReference type="InterPro" id="IPR025202">
    <property type="entry name" value="PLD-like_dom"/>
</dbReference>
<protein>
    <submittedName>
        <fullName evidence="3">Cardiolipin synthase</fullName>
    </submittedName>
</protein>
<dbReference type="InterPro" id="IPR001736">
    <property type="entry name" value="PLipase_D/transphosphatidylase"/>
</dbReference>
<gene>
    <name evidence="3" type="ORF">EV675_5455</name>
</gene>
<feature type="domain" description="PLD phosphodiesterase" evidence="2">
    <location>
        <begin position="376"/>
        <end position="403"/>
    </location>
</feature>
<dbReference type="SMART" id="SM00155">
    <property type="entry name" value="PLDc"/>
    <property type="match status" value="2"/>
</dbReference>
<evidence type="ECO:0000259" key="2">
    <source>
        <dbReference type="PROSITE" id="PS50035"/>
    </source>
</evidence>
<sequence length="463" mass="51337">MRSFLRVLLYGLCAVLLCRCANPLPDPASGAEPRRKVRISSETGLLTYRESRRVIQQLDARGQAGDFLARHLQVEEAVTDAPLVVGNEVRLFGDGPSTYRAMEEAIGAARRFIHLESYIFEDDRIGNLVAEMLIAKRAQGVAVAVMVDDIGTLSVPPDLFDRMRQAGVQVVFFNPVNPLKSRGNWSINERSHRKILVVDGEVAFVGGINLSDVYASRPVAGSARAHEAEGRQDAPWRDTHISIRGPAVPDVERVFLEGWRSQGGPPLGDIDFLPQQPKRGPHVVRILVNRPGSTDNHAIYLTLLSAINSSQRSVHITMAYFVPDPGFIAALADAARRGVDVTLLLPGFSDFSIVLHAGRSHYEELLEAGVKIYERKDVLLHAKTAVVDGVWSTAGSSNLDWRSFTLNHEINAVILGADFGSQMEALFERDRQASVPVALEQWKKRPLSDRLKEFMSRLLERWL</sequence>
<dbReference type="Proteomes" id="UP000292445">
    <property type="component" value="Unassembled WGS sequence"/>
</dbReference>
<dbReference type="OrthoDB" id="9762009at2"/>
<dbReference type="CDD" id="cd09159">
    <property type="entry name" value="PLDc_ybhO_like_2"/>
    <property type="match status" value="1"/>
</dbReference>
<name>A0A4V2F2N8_9BURK</name>
<dbReference type="CDD" id="cd09110">
    <property type="entry name" value="PLDc_CLS_1"/>
    <property type="match status" value="1"/>
</dbReference>
<feature type="signal peptide" evidence="1">
    <location>
        <begin position="1"/>
        <end position="23"/>
    </location>
</feature>
<accession>A0A4V2F2N8</accession>
<organism evidence="3 4">
    <name type="scientific">Pigmentiphaga kullae</name>
    <dbReference type="NCBI Taxonomy" id="151784"/>
    <lineage>
        <taxon>Bacteria</taxon>
        <taxon>Pseudomonadati</taxon>
        <taxon>Pseudomonadota</taxon>
        <taxon>Betaproteobacteria</taxon>
        <taxon>Burkholderiales</taxon>
        <taxon>Alcaligenaceae</taxon>
        <taxon>Pigmentiphaga</taxon>
    </lineage>
</organism>
<dbReference type="GO" id="GO:0030572">
    <property type="term" value="F:phosphatidyltransferase activity"/>
    <property type="evidence" value="ECO:0007669"/>
    <property type="project" value="UniProtKB-ARBA"/>
</dbReference>
<dbReference type="PANTHER" id="PTHR21248:SF22">
    <property type="entry name" value="PHOSPHOLIPASE D"/>
    <property type="match status" value="1"/>
</dbReference>
<dbReference type="RefSeq" id="WP_130361751.1">
    <property type="nucleotide sequence ID" value="NZ_SGXC01000003.1"/>
</dbReference>
<evidence type="ECO:0000313" key="3">
    <source>
        <dbReference type="EMBL" id="RZS78798.1"/>
    </source>
</evidence>
<dbReference type="EMBL" id="SGXC01000003">
    <property type="protein sequence ID" value="RZS78798.1"/>
    <property type="molecule type" value="Genomic_DNA"/>
</dbReference>
<evidence type="ECO:0000256" key="1">
    <source>
        <dbReference type="SAM" id="SignalP"/>
    </source>
</evidence>
<keyword evidence="4" id="KW-1185">Reference proteome</keyword>
<feature type="chain" id="PRO_5020380689" evidence="1">
    <location>
        <begin position="24"/>
        <end position="463"/>
    </location>
</feature>